<dbReference type="InterPro" id="IPR013096">
    <property type="entry name" value="Cupin_2"/>
</dbReference>
<name>A0A1M7TLP2_9ACTN</name>
<organism evidence="2 3">
    <name type="scientific">Geodermatophilus obscurus</name>
    <dbReference type="NCBI Taxonomy" id="1861"/>
    <lineage>
        <taxon>Bacteria</taxon>
        <taxon>Bacillati</taxon>
        <taxon>Actinomycetota</taxon>
        <taxon>Actinomycetes</taxon>
        <taxon>Geodermatophilales</taxon>
        <taxon>Geodermatophilaceae</taxon>
        <taxon>Geodermatophilus</taxon>
    </lineage>
</organism>
<protein>
    <submittedName>
        <fullName evidence="2">Cupin domain-containing protein</fullName>
    </submittedName>
</protein>
<dbReference type="Gene3D" id="2.60.120.10">
    <property type="entry name" value="Jelly Rolls"/>
    <property type="match status" value="1"/>
</dbReference>
<dbReference type="AlphaFoldDB" id="A0A1M7TLP2"/>
<dbReference type="PANTHER" id="PTHR36440">
    <property type="entry name" value="PUTATIVE (AFU_ORTHOLOGUE AFUA_8G07350)-RELATED"/>
    <property type="match status" value="1"/>
</dbReference>
<evidence type="ECO:0000313" key="3">
    <source>
        <dbReference type="Proteomes" id="UP000184428"/>
    </source>
</evidence>
<dbReference type="SUPFAM" id="SSF51182">
    <property type="entry name" value="RmlC-like cupins"/>
    <property type="match status" value="1"/>
</dbReference>
<evidence type="ECO:0000259" key="1">
    <source>
        <dbReference type="Pfam" id="PF07883"/>
    </source>
</evidence>
<reference evidence="2 3" key="1">
    <citation type="submission" date="2016-12" db="EMBL/GenBank/DDBJ databases">
        <authorList>
            <person name="Song W.-J."/>
            <person name="Kurnit D.M."/>
        </authorList>
    </citation>
    <scope>NUCLEOTIDE SEQUENCE [LARGE SCALE GENOMIC DNA]</scope>
    <source>
        <strain evidence="2 3">DSM 43162</strain>
    </source>
</reference>
<gene>
    <name evidence="2" type="ORF">SAMN05660350_01930</name>
</gene>
<dbReference type="RefSeq" id="WP_072917036.1">
    <property type="nucleotide sequence ID" value="NZ_FRDM01000007.1"/>
</dbReference>
<dbReference type="OrthoDB" id="9791637at2"/>
<feature type="domain" description="Cupin type-2" evidence="1">
    <location>
        <begin position="37"/>
        <end position="101"/>
    </location>
</feature>
<dbReference type="PANTHER" id="PTHR36440:SF1">
    <property type="entry name" value="PUTATIVE (AFU_ORTHOLOGUE AFUA_8G07350)-RELATED"/>
    <property type="match status" value="1"/>
</dbReference>
<accession>A0A1M7TLP2</accession>
<proteinExistence type="predicted"/>
<evidence type="ECO:0000313" key="2">
    <source>
        <dbReference type="EMBL" id="SHN71644.1"/>
    </source>
</evidence>
<dbReference type="InterPro" id="IPR014710">
    <property type="entry name" value="RmlC-like_jellyroll"/>
</dbReference>
<dbReference type="Pfam" id="PF07883">
    <property type="entry name" value="Cupin_2"/>
    <property type="match status" value="1"/>
</dbReference>
<sequence>MTMDRDGRVLRLPTGEQITVLTSGADNGGTAFEVEALLPPGLSGPPRHRHRYETEVFTVLDGVLRVRLGREMRTLHAGESVTVPPGIVHAFANPSTEPTRIHTRETPAGPLEEQFRALAAGGRLPPIGRLARITVDSGYSFSLAGIPDRIQRPLWRLLSTLDTGRR</sequence>
<dbReference type="InterPro" id="IPR011051">
    <property type="entry name" value="RmlC_Cupin_sf"/>
</dbReference>
<dbReference type="Proteomes" id="UP000184428">
    <property type="component" value="Unassembled WGS sequence"/>
</dbReference>
<dbReference type="EMBL" id="FRDM01000007">
    <property type="protein sequence ID" value="SHN71644.1"/>
    <property type="molecule type" value="Genomic_DNA"/>
</dbReference>
<dbReference type="InterPro" id="IPR053146">
    <property type="entry name" value="QDO-like"/>
</dbReference>